<keyword evidence="8 10" id="KW-0811">Translocation</keyword>
<evidence type="ECO:0000256" key="9">
    <source>
        <dbReference type="ARBA" id="ARBA00023136"/>
    </source>
</evidence>
<feature type="region of interest" description="Disordered" evidence="11">
    <location>
        <begin position="70"/>
        <end position="136"/>
    </location>
</feature>
<dbReference type="GO" id="GO:0033281">
    <property type="term" value="C:TAT protein transport complex"/>
    <property type="evidence" value="ECO:0007669"/>
    <property type="project" value="UniProtKB-UniRule"/>
</dbReference>
<dbReference type="HAMAP" id="MF_00237">
    <property type="entry name" value="TatB"/>
    <property type="match status" value="1"/>
</dbReference>
<comment type="subunit">
    <text evidence="10">The Tat system comprises two distinct complexes: a TatABC complex, containing multiple copies of TatA, TatB and TatC subunits, and a separate TatA complex, containing only TatA subunits. Substrates initially bind to the TatABC complex, which probably triggers association of the separate TatA complex to form the active translocon.</text>
</comment>
<keyword evidence="6 10" id="KW-0653">Protein transport</keyword>
<gene>
    <name evidence="10 13" type="primary">tatB</name>
    <name evidence="13" type="ORF">AW09_002822</name>
</gene>
<dbReference type="Proteomes" id="UP000020077">
    <property type="component" value="Unassembled WGS sequence"/>
</dbReference>
<sequence>MFDISFSEMIIIAIVALVVIGPERLPKVARTAGHLLGRLQRYVNDVKSDINREMQLEELKKLQSELQESARNVEQSLSSEMQAARQAVNQTEQALRDDLKSAAALEQPTAPATPSTATSNALPPASTDPGQPTRAL</sequence>
<evidence type="ECO:0000256" key="10">
    <source>
        <dbReference type="HAMAP-Rule" id="MF_00237"/>
    </source>
</evidence>
<proteinExistence type="inferred from homology"/>
<dbReference type="InterPro" id="IPR003369">
    <property type="entry name" value="TatA/B/E"/>
</dbReference>
<dbReference type="PANTHER" id="PTHR33162">
    <property type="entry name" value="SEC-INDEPENDENT PROTEIN TRANSLOCASE PROTEIN TATA, CHLOROPLASTIC"/>
    <property type="match status" value="1"/>
</dbReference>
<dbReference type="GO" id="GO:0008320">
    <property type="term" value="F:protein transmembrane transporter activity"/>
    <property type="evidence" value="ECO:0007669"/>
    <property type="project" value="UniProtKB-UniRule"/>
</dbReference>
<dbReference type="PRINTS" id="PR01506">
    <property type="entry name" value="TATBPROTEIN"/>
</dbReference>
<keyword evidence="5 10" id="KW-0812">Transmembrane</keyword>
<feature type="compositionally biased region" description="Low complexity" evidence="11">
    <location>
        <begin position="108"/>
        <end position="127"/>
    </location>
</feature>
<feature type="transmembrane region" description="Helical" evidence="12">
    <location>
        <begin position="6"/>
        <end position="22"/>
    </location>
</feature>
<organism evidence="13 14">
    <name type="scientific">Candidatus Accumulibacter phosphatis</name>
    <dbReference type="NCBI Taxonomy" id="327160"/>
    <lineage>
        <taxon>Bacteria</taxon>
        <taxon>Pseudomonadati</taxon>
        <taxon>Pseudomonadota</taxon>
        <taxon>Betaproteobacteria</taxon>
        <taxon>Candidatus Accumulibacter</taxon>
    </lineage>
</organism>
<dbReference type="PANTHER" id="PTHR33162:SF1">
    <property type="entry name" value="SEC-INDEPENDENT PROTEIN TRANSLOCASE PROTEIN TATA, CHLOROPLASTIC"/>
    <property type="match status" value="1"/>
</dbReference>
<evidence type="ECO:0000313" key="14">
    <source>
        <dbReference type="Proteomes" id="UP000020077"/>
    </source>
</evidence>
<comment type="subcellular location">
    <subcellularLocation>
        <location evidence="10">Cell membrane</location>
        <topology evidence="10">Single-pass membrane protein</topology>
    </subcellularLocation>
    <subcellularLocation>
        <location evidence="1">Membrane</location>
        <topology evidence="1">Single-pass membrane protein</topology>
    </subcellularLocation>
</comment>
<evidence type="ECO:0000256" key="2">
    <source>
        <dbReference type="ARBA" id="ARBA00022448"/>
    </source>
</evidence>
<evidence type="ECO:0000256" key="12">
    <source>
        <dbReference type="SAM" id="Phobius"/>
    </source>
</evidence>
<evidence type="ECO:0000256" key="11">
    <source>
        <dbReference type="SAM" id="MobiDB-lite"/>
    </source>
</evidence>
<keyword evidence="7 10" id="KW-1133">Transmembrane helix</keyword>
<dbReference type="InterPro" id="IPR018448">
    <property type="entry name" value="TatB"/>
</dbReference>
<evidence type="ECO:0000256" key="8">
    <source>
        <dbReference type="ARBA" id="ARBA00023010"/>
    </source>
</evidence>
<dbReference type="AlphaFoldDB" id="A0A080LW67"/>
<comment type="function">
    <text evidence="10">Part of the twin-arginine translocation (Tat) system that transports large folded proteins containing a characteristic twin-arginine motif in their signal peptide across membranes. Together with TatC, TatB is part of a receptor directly interacting with Tat signal peptides. TatB may form an oligomeric binding site that transiently accommodates folded Tat precursor proteins before their translocation.</text>
</comment>
<accession>A0A080LW67</accession>
<evidence type="ECO:0000256" key="7">
    <source>
        <dbReference type="ARBA" id="ARBA00022989"/>
    </source>
</evidence>
<comment type="caution">
    <text evidence="13">The sequence shown here is derived from an EMBL/GenBank/DDBJ whole genome shotgun (WGS) entry which is preliminary data.</text>
</comment>
<dbReference type="Gene3D" id="1.20.5.3310">
    <property type="match status" value="1"/>
</dbReference>
<keyword evidence="2 10" id="KW-0813">Transport</keyword>
<dbReference type="Pfam" id="PF02416">
    <property type="entry name" value="TatA_B_E"/>
    <property type="match status" value="1"/>
</dbReference>
<comment type="similarity">
    <text evidence="10">Belongs to the TatB family.</text>
</comment>
<protein>
    <recommendedName>
        <fullName evidence="10">Sec-independent protein translocase protein TatB</fullName>
    </recommendedName>
</protein>
<dbReference type="NCBIfam" id="TIGR01410">
    <property type="entry name" value="tatB"/>
    <property type="match status" value="1"/>
</dbReference>
<evidence type="ECO:0000256" key="3">
    <source>
        <dbReference type="ARBA" id="ARBA00022475"/>
    </source>
</evidence>
<evidence type="ECO:0000256" key="1">
    <source>
        <dbReference type="ARBA" id="ARBA00004167"/>
    </source>
</evidence>
<evidence type="ECO:0000256" key="4">
    <source>
        <dbReference type="ARBA" id="ARBA00022519"/>
    </source>
</evidence>
<dbReference type="EMBL" id="JDVG02000457">
    <property type="protein sequence ID" value="KFB71985.1"/>
    <property type="molecule type" value="Genomic_DNA"/>
</dbReference>
<reference evidence="13 14" key="1">
    <citation type="submission" date="2014-02" db="EMBL/GenBank/DDBJ databases">
        <title>Expanding our view of genomic diversity in Candidatus Accumulibacter clades.</title>
        <authorList>
            <person name="Skennerton C.T."/>
            <person name="Barr J.J."/>
            <person name="Slater F.R."/>
            <person name="Bond P.L."/>
            <person name="Tyson G.W."/>
        </authorList>
    </citation>
    <scope>NUCLEOTIDE SEQUENCE [LARGE SCALE GENOMIC DNA]</scope>
    <source>
        <strain evidence="14">BA-91</strain>
    </source>
</reference>
<keyword evidence="9 10" id="KW-0472">Membrane</keyword>
<keyword evidence="4" id="KW-0997">Cell inner membrane</keyword>
<dbReference type="GO" id="GO:0043953">
    <property type="term" value="P:protein transport by the Tat complex"/>
    <property type="evidence" value="ECO:0007669"/>
    <property type="project" value="UniProtKB-UniRule"/>
</dbReference>
<evidence type="ECO:0000256" key="6">
    <source>
        <dbReference type="ARBA" id="ARBA00022927"/>
    </source>
</evidence>
<feature type="compositionally biased region" description="Polar residues" evidence="11">
    <location>
        <begin position="70"/>
        <end position="93"/>
    </location>
</feature>
<evidence type="ECO:0000313" key="13">
    <source>
        <dbReference type="EMBL" id="KFB71985.1"/>
    </source>
</evidence>
<evidence type="ECO:0000256" key="5">
    <source>
        <dbReference type="ARBA" id="ARBA00022692"/>
    </source>
</evidence>
<name>A0A080LW67_9PROT</name>
<keyword evidence="3 10" id="KW-1003">Cell membrane</keyword>